<keyword evidence="3" id="KW-0677">Repeat</keyword>
<dbReference type="PANTHER" id="PTHR48059">
    <property type="entry name" value="POLYGALACTURONASE INHIBITOR 1"/>
    <property type="match status" value="1"/>
</dbReference>
<keyword evidence="7" id="KW-0808">Transferase</keyword>
<dbReference type="PROSITE" id="PS51450">
    <property type="entry name" value="LRR"/>
    <property type="match status" value="1"/>
</dbReference>
<comment type="similarity">
    <text evidence="4">Belongs to the polygalacturonase-inhibiting protein family.</text>
</comment>
<sequence>MRGIGIGILTFSRLFLAAALLPITFSKTERCNPKDKAALFNIKESFGNPYLLASWTHDSDCCTSWYQVECDPTTNRITSLTIFAGELSGQIPPAVGDLPFLEKLIFRKLTNVTGPVQPAIAKLKRLSFLRLDHLNLTGSVPGWLGQLKNLTFLDLSFNQLTGSIPAELANLPVLIALHLDRNKLTGRIPDSFGKFSTSLYLSHNQLSGEIPASMADYNTDFEIDLSRNRLEGDASPLFGGNKSVLFVDISRNLFEFDFGKVAAFPPNMSNLDMNHNKIYGKIPAALVNQELQLFNVSYNRLCGEIPTGGKLQSFDSTAYFHNRCLCGSPLEPCK</sequence>
<evidence type="ECO:0000256" key="3">
    <source>
        <dbReference type="ARBA" id="ARBA00022737"/>
    </source>
</evidence>
<name>I6YHW8_LINUS</name>
<evidence type="ECO:0000313" key="7">
    <source>
        <dbReference type="EMBL" id="AFN53656.1"/>
    </source>
</evidence>
<accession>I6YHW8</accession>
<dbReference type="InterPro" id="IPR051848">
    <property type="entry name" value="PGIP"/>
</dbReference>
<dbReference type="Pfam" id="PF00560">
    <property type="entry name" value="LRR_1"/>
    <property type="match status" value="3"/>
</dbReference>
<feature type="domain" description="Leucine-rich repeat-containing N-terminal plant-type" evidence="6">
    <location>
        <begin position="33"/>
        <end position="71"/>
    </location>
</feature>
<protein>
    <submittedName>
        <fullName evidence="7">Putative serine-threonine protein kinase</fullName>
    </submittedName>
</protein>
<dbReference type="PANTHER" id="PTHR48059:SF4">
    <property type="entry name" value="POLYGALACTURONASE INHIBITOR 1-RELATED"/>
    <property type="match status" value="1"/>
</dbReference>
<dbReference type="FunFam" id="3.80.10.10:FF:000348">
    <property type="entry name" value="Polygalacturonase inhibitor 1"/>
    <property type="match status" value="1"/>
</dbReference>
<reference evidence="7" key="1">
    <citation type="journal article" date="2012" name="Plant J.">
        <title>The genome of flax (Linum usitatissimum) assembled de novo from short shotgun sequence reads.</title>
        <authorList>
            <person name="Wang Z."/>
            <person name="Hobson N."/>
            <person name="Galindo L."/>
            <person name="Zhu S."/>
            <person name="Shi D."/>
            <person name="McDill J."/>
            <person name="Yang L."/>
            <person name="Hawkins S."/>
            <person name="Neutelings G."/>
            <person name="Datla R."/>
            <person name="Lambert G."/>
            <person name="Galbraith D.W."/>
            <person name="Grassa C.J."/>
            <person name="Geraldes A."/>
            <person name="Cronk Q.C."/>
            <person name="Cullis C."/>
            <person name="Dash P.K."/>
            <person name="Kumar P.A."/>
            <person name="Cloutier S."/>
            <person name="Sharpe A.G."/>
            <person name="Wong G.K."/>
            <person name="Wang J."/>
            <person name="Deyholos M.K."/>
        </authorList>
    </citation>
    <scope>NUCLEOTIDE SEQUENCE</scope>
</reference>
<evidence type="ECO:0000256" key="4">
    <source>
        <dbReference type="ARBA" id="ARBA00038043"/>
    </source>
</evidence>
<dbReference type="GO" id="GO:0016301">
    <property type="term" value="F:kinase activity"/>
    <property type="evidence" value="ECO:0007669"/>
    <property type="project" value="UniProtKB-KW"/>
</dbReference>
<dbReference type="InterPro" id="IPR032675">
    <property type="entry name" value="LRR_dom_sf"/>
</dbReference>
<dbReference type="InterPro" id="IPR013210">
    <property type="entry name" value="LRR_N_plant-typ"/>
</dbReference>
<keyword evidence="5" id="KW-0732">Signal</keyword>
<dbReference type="InterPro" id="IPR001611">
    <property type="entry name" value="Leu-rich_rpt"/>
</dbReference>
<keyword evidence="2" id="KW-0433">Leucine-rich repeat</keyword>
<feature type="signal peptide" evidence="5">
    <location>
        <begin position="1"/>
        <end position="26"/>
    </location>
</feature>
<proteinExistence type="inferred from homology"/>
<keyword evidence="7" id="KW-0418">Kinase</keyword>
<dbReference type="Gene3D" id="3.80.10.10">
    <property type="entry name" value="Ribonuclease Inhibitor"/>
    <property type="match status" value="1"/>
</dbReference>
<evidence type="ECO:0000256" key="2">
    <source>
        <dbReference type="ARBA" id="ARBA00022614"/>
    </source>
</evidence>
<evidence type="ECO:0000259" key="6">
    <source>
        <dbReference type="Pfam" id="PF08263"/>
    </source>
</evidence>
<evidence type="ECO:0000256" key="1">
    <source>
        <dbReference type="ARBA" id="ARBA00004196"/>
    </source>
</evidence>
<dbReference type="Pfam" id="PF08263">
    <property type="entry name" value="LRRNT_2"/>
    <property type="match status" value="1"/>
</dbReference>
<evidence type="ECO:0000256" key="5">
    <source>
        <dbReference type="SAM" id="SignalP"/>
    </source>
</evidence>
<dbReference type="AlphaFoldDB" id="I6YHW8"/>
<comment type="subcellular location">
    <subcellularLocation>
        <location evidence="1">Cell envelope</location>
    </subcellularLocation>
</comment>
<feature type="chain" id="PRO_5003706745" evidence="5">
    <location>
        <begin position="27"/>
        <end position="334"/>
    </location>
</feature>
<organism evidence="7">
    <name type="scientific">Linum usitatissimum</name>
    <name type="common">Flax</name>
    <name type="synonym">Linum humile</name>
    <dbReference type="NCBI Taxonomy" id="4006"/>
    <lineage>
        <taxon>Eukaryota</taxon>
        <taxon>Viridiplantae</taxon>
        <taxon>Streptophyta</taxon>
        <taxon>Embryophyta</taxon>
        <taxon>Tracheophyta</taxon>
        <taxon>Spermatophyta</taxon>
        <taxon>Magnoliopsida</taxon>
        <taxon>eudicotyledons</taxon>
        <taxon>Gunneridae</taxon>
        <taxon>Pentapetalae</taxon>
        <taxon>rosids</taxon>
        <taxon>fabids</taxon>
        <taxon>Malpighiales</taxon>
        <taxon>Linaceae</taxon>
        <taxon>Linum</taxon>
    </lineage>
</organism>
<dbReference type="EMBL" id="JX174445">
    <property type="protein sequence ID" value="AFN53656.1"/>
    <property type="molecule type" value="Genomic_DNA"/>
</dbReference>
<dbReference type="SUPFAM" id="SSF52058">
    <property type="entry name" value="L domain-like"/>
    <property type="match status" value="1"/>
</dbReference>